<keyword evidence="5" id="KW-0224">Dipeptidase</keyword>
<dbReference type="OrthoDB" id="428260at2759"/>
<keyword evidence="3" id="KW-0378">Hydrolase</keyword>
<protein>
    <submittedName>
        <fullName evidence="9">Aste57867_412 protein</fullName>
    </submittedName>
</protein>
<dbReference type="PIRSF" id="PIRSF026671">
    <property type="entry name" value="AA_dipeptidase"/>
    <property type="match status" value="1"/>
</dbReference>
<dbReference type="PANTHER" id="PTHR43126">
    <property type="entry name" value="D-ALANYL-D-ALANINE DIPEPTIDASE"/>
    <property type="match status" value="1"/>
</dbReference>
<keyword evidence="7" id="KW-0961">Cell wall biogenesis/degradation</keyword>
<evidence type="ECO:0000313" key="10">
    <source>
        <dbReference type="Proteomes" id="UP000332933"/>
    </source>
</evidence>
<evidence type="ECO:0000256" key="5">
    <source>
        <dbReference type="ARBA" id="ARBA00022997"/>
    </source>
</evidence>
<sequence>MATTITKTTATAPPPPPPHCRESDLVELIHLDSTFKLDVRYATTNNFTGHQIYDEPRCFLQRPAAEALVRVHQALKGEGYGLVLFDGYRPWSATKLFYDITPDHQKIFVADPAVGSRHNRGCAIDLSLFDLETGENVEMPSAFDEMTERAFVTYQGGTEKQRVARDLLRTYMQANGQFFVYPEEWWHWDFKDYHAYAVQNISFSEIKSCI</sequence>
<keyword evidence="2" id="KW-0479">Metal-binding</keyword>
<dbReference type="SUPFAM" id="SSF55166">
    <property type="entry name" value="Hedgehog/DD-peptidase"/>
    <property type="match status" value="1"/>
</dbReference>
<dbReference type="CDD" id="cd14840">
    <property type="entry name" value="D-Ala-D-Ala_dipeptidase_Aad"/>
    <property type="match status" value="1"/>
</dbReference>
<keyword evidence="10" id="KW-1185">Reference proteome</keyword>
<reference evidence="9 10" key="1">
    <citation type="submission" date="2019-03" db="EMBL/GenBank/DDBJ databases">
        <authorList>
            <person name="Gaulin E."/>
            <person name="Dumas B."/>
        </authorList>
    </citation>
    <scope>NUCLEOTIDE SEQUENCE [LARGE SCALE GENOMIC DNA]</scope>
    <source>
        <strain evidence="9">CBS 568.67</strain>
    </source>
</reference>
<dbReference type="InterPro" id="IPR009045">
    <property type="entry name" value="Zn_M74/Hedgehog-like"/>
</dbReference>
<reference evidence="8" key="2">
    <citation type="submission" date="2019-06" db="EMBL/GenBank/DDBJ databases">
        <title>Genomics analysis of Aphanomyces spp. identifies a new class of oomycete effector associated with host adaptation.</title>
        <authorList>
            <person name="Gaulin E."/>
        </authorList>
    </citation>
    <scope>NUCLEOTIDE SEQUENCE</scope>
    <source>
        <strain evidence="8">CBS 578.67</strain>
    </source>
</reference>
<dbReference type="EMBL" id="CAADRA010000020">
    <property type="protein sequence ID" value="VFT77637.1"/>
    <property type="molecule type" value="Genomic_DNA"/>
</dbReference>
<evidence type="ECO:0000256" key="3">
    <source>
        <dbReference type="ARBA" id="ARBA00022801"/>
    </source>
</evidence>
<gene>
    <name evidence="9" type="primary">Aste57867_412</name>
    <name evidence="8" type="ORF">As57867_000411</name>
    <name evidence="9" type="ORF">ASTE57867_412</name>
</gene>
<dbReference type="GO" id="GO:0006508">
    <property type="term" value="P:proteolysis"/>
    <property type="evidence" value="ECO:0007669"/>
    <property type="project" value="UniProtKB-KW"/>
</dbReference>
<dbReference type="GO" id="GO:0071555">
    <property type="term" value="P:cell wall organization"/>
    <property type="evidence" value="ECO:0007669"/>
    <property type="project" value="UniProtKB-KW"/>
</dbReference>
<dbReference type="GO" id="GO:0008237">
    <property type="term" value="F:metallopeptidase activity"/>
    <property type="evidence" value="ECO:0007669"/>
    <property type="project" value="UniProtKB-KW"/>
</dbReference>
<dbReference type="Proteomes" id="UP000332933">
    <property type="component" value="Unassembled WGS sequence"/>
</dbReference>
<evidence type="ECO:0000256" key="4">
    <source>
        <dbReference type="ARBA" id="ARBA00022833"/>
    </source>
</evidence>
<evidence type="ECO:0000313" key="9">
    <source>
        <dbReference type="EMBL" id="VFT77637.1"/>
    </source>
</evidence>
<dbReference type="EMBL" id="VJMH01000020">
    <property type="protein sequence ID" value="KAF0720293.1"/>
    <property type="molecule type" value="Genomic_DNA"/>
</dbReference>
<dbReference type="InterPro" id="IPR000755">
    <property type="entry name" value="A_A_dipeptidase"/>
</dbReference>
<accession>A0A485K3Q8</accession>
<keyword evidence="6" id="KW-0482">Metalloprotease</keyword>
<dbReference type="HAMAP" id="MF_01924">
    <property type="entry name" value="A_A_dipeptidase"/>
    <property type="match status" value="1"/>
</dbReference>
<dbReference type="AlphaFoldDB" id="A0A485K3Q8"/>
<dbReference type="Pfam" id="PF01427">
    <property type="entry name" value="Peptidase_M15"/>
    <property type="match status" value="1"/>
</dbReference>
<evidence type="ECO:0000256" key="1">
    <source>
        <dbReference type="ARBA" id="ARBA00022670"/>
    </source>
</evidence>
<organism evidence="9 10">
    <name type="scientific">Aphanomyces stellatus</name>
    <dbReference type="NCBI Taxonomy" id="120398"/>
    <lineage>
        <taxon>Eukaryota</taxon>
        <taxon>Sar</taxon>
        <taxon>Stramenopiles</taxon>
        <taxon>Oomycota</taxon>
        <taxon>Saprolegniomycetes</taxon>
        <taxon>Saprolegniales</taxon>
        <taxon>Verrucalvaceae</taxon>
        <taxon>Aphanomyces</taxon>
    </lineage>
</organism>
<proteinExistence type="inferred from homology"/>
<dbReference type="PANTHER" id="PTHR43126:SF1">
    <property type="entry name" value="D-ALANYL-D-ALANINE DIPEPTIDASE"/>
    <property type="match status" value="1"/>
</dbReference>
<dbReference type="GO" id="GO:0046872">
    <property type="term" value="F:metal ion binding"/>
    <property type="evidence" value="ECO:0007669"/>
    <property type="project" value="UniProtKB-KW"/>
</dbReference>
<evidence type="ECO:0000256" key="2">
    <source>
        <dbReference type="ARBA" id="ARBA00022723"/>
    </source>
</evidence>
<evidence type="ECO:0000256" key="6">
    <source>
        <dbReference type="ARBA" id="ARBA00023049"/>
    </source>
</evidence>
<dbReference type="Gene3D" id="3.30.1380.10">
    <property type="match status" value="1"/>
</dbReference>
<dbReference type="GO" id="GO:0016805">
    <property type="term" value="F:dipeptidase activity"/>
    <property type="evidence" value="ECO:0007669"/>
    <property type="project" value="UniProtKB-KW"/>
</dbReference>
<evidence type="ECO:0000313" key="8">
    <source>
        <dbReference type="EMBL" id="KAF0720293.1"/>
    </source>
</evidence>
<evidence type="ECO:0000256" key="7">
    <source>
        <dbReference type="ARBA" id="ARBA00023316"/>
    </source>
</evidence>
<keyword evidence="1" id="KW-0645">Protease</keyword>
<keyword evidence="4" id="KW-0862">Zinc</keyword>
<name>A0A485K3Q8_9STRA</name>